<evidence type="ECO:0000313" key="8">
    <source>
        <dbReference type="EMBL" id="OQW49785.1"/>
    </source>
</evidence>
<feature type="binding site" evidence="6">
    <location>
        <position position="104"/>
    </location>
    <ligand>
        <name>Mg(2+)</name>
        <dbReference type="ChEBI" id="CHEBI:18420"/>
        <label>2</label>
    </ligand>
</feature>
<comment type="similarity">
    <text evidence="1 6">Belongs to the inositol monophosphatase superfamily. CysQ family.</text>
</comment>
<sequence>MESSAGSFPVPAGFASFDALANTFASIASQAGCVILAVYASDFTMRQKSDASPVCEADEAAELIILRLLQELLPEVPIIAEEAVAQGRVPDISNGVFLLVDPLDGTVEFAGRNGEFTVNIALIVQGVPVCGIVYSPLDGALYLGGEHARKAQLAAGAPFDPASSTAIHVRQPGTPLDVVMSRSHRCTRTEAWADAQGENRVVTRGSALKFGLLADGSADLYPRFTPTMEWDTAAGHAVLRAAGGSLLTPDDKPFVYGKISEGFRNGPFIARGGTST</sequence>
<dbReference type="GO" id="GO:0050427">
    <property type="term" value="P:3'-phosphoadenosine 5'-phosphosulfate metabolic process"/>
    <property type="evidence" value="ECO:0007669"/>
    <property type="project" value="TreeGrafter"/>
</dbReference>
<dbReference type="GO" id="GO:0046854">
    <property type="term" value="P:phosphatidylinositol phosphate biosynthetic process"/>
    <property type="evidence" value="ECO:0007669"/>
    <property type="project" value="InterPro"/>
</dbReference>
<reference evidence="8 9" key="1">
    <citation type="journal article" date="2017" name="Water Res.">
        <title>Comammox in drinking water systems.</title>
        <authorList>
            <person name="Wang Y."/>
            <person name="Ma L."/>
            <person name="Mao Y."/>
            <person name="Jiang X."/>
            <person name="Xia Y."/>
            <person name="Yu K."/>
            <person name="Li B."/>
            <person name="Zhang T."/>
        </authorList>
    </citation>
    <scope>NUCLEOTIDE SEQUENCE [LARGE SCALE GENOMIC DNA]</scope>
    <source>
        <strain evidence="8">SG_bin8</strain>
    </source>
</reference>
<comment type="function">
    <text evidence="6">Converts adenosine-3',5'-bisphosphate (PAP) to AMP.</text>
</comment>
<dbReference type="PANTHER" id="PTHR43028">
    <property type="entry name" value="3'(2'),5'-BISPHOSPHATE NUCLEOTIDASE 1"/>
    <property type="match status" value="1"/>
</dbReference>
<dbReference type="EC" id="3.1.3.7" evidence="6"/>
<dbReference type="Proteomes" id="UP000192872">
    <property type="component" value="Unassembled WGS sequence"/>
</dbReference>
<dbReference type="GO" id="GO:0005886">
    <property type="term" value="C:plasma membrane"/>
    <property type="evidence" value="ECO:0007669"/>
    <property type="project" value="UniProtKB-SubCell"/>
</dbReference>
<evidence type="ECO:0000256" key="1">
    <source>
        <dbReference type="ARBA" id="ARBA00005289"/>
    </source>
</evidence>
<protein>
    <recommendedName>
        <fullName evidence="6">3'(2'),5'-bisphosphate nucleotidase CysQ</fullName>
        <ecNumber evidence="6">3.1.3.7</ecNumber>
    </recommendedName>
    <alternativeName>
        <fullName evidence="6">3'(2'),5-bisphosphonucleoside 3'(2')-phosphohydrolase</fullName>
    </alternativeName>
    <alternativeName>
        <fullName evidence="6">3'-phosphoadenosine 5'-phosphate phosphatase</fullName>
        <shortName evidence="6">PAP phosphatase</shortName>
    </alternativeName>
</protein>
<dbReference type="PROSITE" id="PS00630">
    <property type="entry name" value="IMP_2"/>
    <property type="match status" value="1"/>
</dbReference>
<dbReference type="InterPro" id="IPR006240">
    <property type="entry name" value="CysQ"/>
</dbReference>
<evidence type="ECO:0000313" key="9">
    <source>
        <dbReference type="Proteomes" id="UP000192872"/>
    </source>
</evidence>
<evidence type="ECO:0000256" key="5">
    <source>
        <dbReference type="ARBA" id="ARBA00023136"/>
    </source>
</evidence>
<dbReference type="EMBL" id="LWDL01000031">
    <property type="protein sequence ID" value="OQW49785.1"/>
    <property type="molecule type" value="Genomic_DNA"/>
</dbReference>
<dbReference type="Gene3D" id="3.40.190.80">
    <property type="match status" value="1"/>
</dbReference>
<keyword evidence="2 6" id="KW-1003">Cell membrane</keyword>
<feature type="binding site" evidence="6">
    <location>
        <begin position="103"/>
        <end position="106"/>
    </location>
    <ligand>
        <name>substrate</name>
    </ligand>
</feature>
<dbReference type="CDD" id="cd01638">
    <property type="entry name" value="CysQ"/>
    <property type="match status" value="1"/>
</dbReference>
<evidence type="ECO:0000256" key="7">
    <source>
        <dbReference type="PIRSR" id="PIRSR600760-2"/>
    </source>
</evidence>
<organism evidence="8 9">
    <name type="scientific">Candidatus Raskinella chloraquaticus</name>
    <dbReference type="NCBI Taxonomy" id="1951219"/>
    <lineage>
        <taxon>Bacteria</taxon>
        <taxon>Pseudomonadati</taxon>
        <taxon>Pseudomonadota</taxon>
        <taxon>Alphaproteobacteria</taxon>
        <taxon>Hyphomicrobiales</taxon>
        <taxon>Phreatobacteraceae</taxon>
        <taxon>Candidatus Raskinella</taxon>
    </lineage>
</organism>
<dbReference type="Gene3D" id="3.30.540.10">
    <property type="entry name" value="Fructose-1,6-Bisphosphatase, subunit A, domain 1"/>
    <property type="match status" value="1"/>
</dbReference>
<dbReference type="InterPro" id="IPR050725">
    <property type="entry name" value="CysQ/Inositol_MonoPase"/>
</dbReference>
<keyword evidence="6 7" id="KW-0479">Metal-binding</keyword>
<dbReference type="PRINTS" id="PR00377">
    <property type="entry name" value="IMPHPHTASES"/>
</dbReference>
<dbReference type="InterPro" id="IPR000760">
    <property type="entry name" value="Inositol_monophosphatase-like"/>
</dbReference>
<feature type="binding site" evidence="6">
    <location>
        <position position="101"/>
    </location>
    <ligand>
        <name>Mg(2+)</name>
        <dbReference type="ChEBI" id="CHEBI:18420"/>
        <label>1</label>
    </ligand>
</feature>
<feature type="binding site" evidence="7">
    <location>
        <position position="103"/>
    </location>
    <ligand>
        <name>Mg(2+)</name>
        <dbReference type="ChEBI" id="CHEBI:18420"/>
        <label>1</label>
        <note>catalytic</note>
    </ligand>
</feature>
<keyword evidence="6 7" id="KW-0460">Magnesium</keyword>
<keyword evidence="5 6" id="KW-0472">Membrane</keyword>
<dbReference type="PANTHER" id="PTHR43028:SF5">
    <property type="entry name" value="3'(2'),5'-BISPHOSPHATE NUCLEOTIDASE 1"/>
    <property type="match status" value="1"/>
</dbReference>
<name>A0A1W9HQP6_9HYPH</name>
<feature type="binding site" evidence="6">
    <location>
        <position position="101"/>
    </location>
    <ligand>
        <name>Mg(2+)</name>
        <dbReference type="ChEBI" id="CHEBI:18420"/>
        <label>2</label>
    </ligand>
</feature>
<gene>
    <name evidence="6" type="primary">cysQ</name>
    <name evidence="8" type="ORF">A4S15_02970</name>
</gene>
<evidence type="ECO:0000256" key="6">
    <source>
        <dbReference type="HAMAP-Rule" id="MF_02095"/>
    </source>
</evidence>
<dbReference type="Pfam" id="PF00459">
    <property type="entry name" value="Inositol_P"/>
    <property type="match status" value="1"/>
</dbReference>
<comment type="caution">
    <text evidence="8">The sequence shown here is derived from an EMBL/GenBank/DDBJ whole genome shotgun (WGS) entry which is preliminary data.</text>
</comment>
<dbReference type="GO" id="GO:0000287">
    <property type="term" value="F:magnesium ion binding"/>
    <property type="evidence" value="ECO:0007669"/>
    <property type="project" value="UniProtKB-UniRule"/>
</dbReference>
<dbReference type="STRING" id="1827387.A4S15_02970"/>
<dbReference type="GO" id="GO:0008441">
    <property type="term" value="F:3'(2'),5'-bisphosphate nucleotidase activity"/>
    <property type="evidence" value="ECO:0007669"/>
    <property type="project" value="UniProtKB-UniRule"/>
</dbReference>
<feature type="binding site" evidence="6">
    <location>
        <position position="231"/>
    </location>
    <ligand>
        <name>substrate</name>
    </ligand>
</feature>
<dbReference type="AlphaFoldDB" id="A0A1W9HQP6"/>
<feature type="binding site" evidence="7">
    <location>
        <position position="81"/>
    </location>
    <ligand>
        <name>Mg(2+)</name>
        <dbReference type="ChEBI" id="CHEBI:18420"/>
        <label>1</label>
        <note>catalytic</note>
    </ligand>
</feature>
<comment type="subcellular location">
    <subcellularLocation>
        <location evidence="6">Cell inner membrane</location>
        <topology evidence="6">Peripheral membrane protein</topology>
        <orientation evidence="6">Cytoplasmic side</orientation>
    </subcellularLocation>
</comment>
<feature type="binding site" evidence="7">
    <location>
        <position position="101"/>
    </location>
    <ligand>
        <name>Mg(2+)</name>
        <dbReference type="ChEBI" id="CHEBI:18420"/>
        <label>1</label>
        <note>catalytic</note>
    </ligand>
</feature>
<feature type="binding site" evidence="6">
    <location>
        <position position="81"/>
    </location>
    <ligand>
        <name>substrate</name>
    </ligand>
</feature>
<dbReference type="HAMAP" id="MF_02095">
    <property type="entry name" value="CysQ"/>
    <property type="match status" value="1"/>
</dbReference>
<evidence type="ECO:0000256" key="4">
    <source>
        <dbReference type="ARBA" id="ARBA00022801"/>
    </source>
</evidence>
<evidence type="ECO:0000256" key="3">
    <source>
        <dbReference type="ARBA" id="ARBA00022519"/>
    </source>
</evidence>
<feature type="binding site" evidence="6">
    <location>
        <position position="103"/>
    </location>
    <ligand>
        <name>Mg(2+)</name>
        <dbReference type="ChEBI" id="CHEBI:18420"/>
        <label>1</label>
    </ligand>
</feature>
<accession>A0A1W9HQP6</accession>
<dbReference type="NCBIfam" id="TIGR01331">
    <property type="entry name" value="bisphos_cysQ"/>
    <property type="match status" value="1"/>
</dbReference>
<comment type="cofactor">
    <cofactor evidence="6 7">
        <name>Mg(2+)</name>
        <dbReference type="ChEBI" id="CHEBI:18420"/>
    </cofactor>
</comment>
<feature type="binding site" evidence="7">
    <location>
        <position position="231"/>
    </location>
    <ligand>
        <name>Mg(2+)</name>
        <dbReference type="ChEBI" id="CHEBI:18420"/>
        <label>1</label>
        <note>catalytic</note>
    </ligand>
</feature>
<evidence type="ECO:0000256" key="2">
    <source>
        <dbReference type="ARBA" id="ARBA00022475"/>
    </source>
</evidence>
<dbReference type="InterPro" id="IPR020550">
    <property type="entry name" value="Inositol_monophosphatase_CS"/>
</dbReference>
<feature type="binding site" evidence="7">
    <location>
        <position position="104"/>
    </location>
    <ligand>
        <name>Mg(2+)</name>
        <dbReference type="ChEBI" id="CHEBI:18420"/>
        <label>1</label>
        <note>catalytic</note>
    </ligand>
</feature>
<feature type="binding site" evidence="6">
    <location>
        <position position="81"/>
    </location>
    <ligand>
        <name>Mg(2+)</name>
        <dbReference type="ChEBI" id="CHEBI:18420"/>
        <label>1</label>
    </ligand>
</feature>
<dbReference type="GO" id="GO:0000103">
    <property type="term" value="P:sulfate assimilation"/>
    <property type="evidence" value="ECO:0007669"/>
    <property type="project" value="TreeGrafter"/>
</dbReference>
<keyword evidence="4 6" id="KW-0378">Hydrolase</keyword>
<dbReference type="SUPFAM" id="SSF56655">
    <property type="entry name" value="Carbohydrate phosphatase"/>
    <property type="match status" value="1"/>
</dbReference>
<proteinExistence type="inferred from homology"/>
<keyword evidence="3 6" id="KW-0997">Cell inner membrane</keyword>
<feature type="binding site" evidence="6">
    <location>
        <position position="231"/>
    </location>
    <ligand>
        <name>Mg(2+)</name>
        <dbReference type="ChEBI" id="CHEBI:18420"/>
        <label>2</label>
    </ligand>
</feature>
<comment type="catalytic activity">
    <reaction evidence="6">
        <text>adenosine 3',5'-bisphosphate + H2O = AMP + phosphate</text>
        <dbReference type="Rhea" id="RHEA:10040"/>
        <dbReference type="ChEBI" id="CHEBI:15377"/>
        <dbReference type="ChEBI" id="CHEBI:43474"/>
        <dbReference type="ChEBI" id="CHEBI:58343"/>
        <dbReference type="ChEBI" id="CHEBI:456215"/>
        <dbReference type="EC" id="3.1.3.7"/>
    </reaction>
</comment>